<dbReference type="InterPro" id="IPR000299">
    <property type="entry name" value="FERM_domain"/>
</dbReference>
<dbReference type="InterPro" id="IPR051835">
    <property type="entry name" value="RAC1-GEF"/>
</dbReference>
<gene>
    <name evidence="2" type="ORF">ANCCAN_28389</name>
</gene>
<evidence type="ECO:0000313" key="3">
    <source>
        <dbReference type="Proteomes" id="UP000252519"/>
    </source>
</evidence>
<dbReference type="PANTHER" id="PTHR45858">
    <property type="entry name" value="FERM DOMAIN CONTAINING PROTEIN"/>
    <property type="match status" value="1"/>
</dbReference>
<proteinExistence type="predicted"/>
<dbReference type="Pfam" id="PF09380">
    <property type="entry name" value="FERM_C"/>
    <property type="match status" value="1"/>
</dbReference>
<dbReference type="AlphaFoldDB" id="A0A368F1E2"/>
<protein>
    <submittedName>
        <fullName evidence="2">FERM PH-like domain protein</fullName>
    </submittedName>
</protein>
<sequence length="102" mass="12401">DIEGTDARLAVLHLGIKVYHQLQCVSTFSWAKIRKLSFKRKKLLVKLHPDSYQYYKETIQFVFDSRNECKSFWKKYHGRTQKQLIDYVREHHKRREPFTSLN</sequence>
<dbReference type="Gene3D" id="2.30.29.30">
    <property type="entry name" value="Pleckstrin-homology domain (PH domain)/Phosphotyrosine-binding domain (PTB)"/>
    <property type="match status" value="1"/>
</dbReference>
<feature type="domain" description="FERM" evidence="1">
    <location>
        <begin position="1"/>
        <end position="87"/>
    </location>
</feature>
<dbReference type="PROSITE" id="PS50057">
    <property type="entry name" value="FERM_3"/>
    <property type="match status" value="1"/>
</dbReference>
<dbReference type="Proteomes" id="UP000252519">
    <property type="component" value="Unassembled WGS sequence"/>
</dbReference>
<dbReference type="PANTHER" id="PTHR45858:SF5">
    <property type="entry name" value="MOESIN_EZRIN_RADIXIN HOMOLOG 1"/>
    <property type="match status" value="1"/>
</dbReference>
<dbReference type="SUPFAM" id="SSF50729">
    <property type="entry name" value="PH domain-like"/>
    <property type="match status" value="1"/>
</dbReference>
<dbReference type="OrthoDB" id="9990815at2759"/>
<dbReference type="STRING" id="29170.A0A368F1E2"/>
<comment type="caution">
    <text evidence="2">The sequence shown here is derived from an EMBL/GenBank/DDBJ whole genome shotgun (WGS) entry which is preliminary data.</text>
</comment>
<reference evidence="2 3" key="1">
    <citation type="submission" date="2014-10" db="EMBL/GenBank/DDBJ databases">
        <title>Draft genome of the hookworm Ancylostoma caninum.</title>
        <authorList>
            <person name="Mitreva M."/>
        </authorList>
    </citation>
    <scope>NUCLEOTIDE SEQUENCE [LARGE SCALE GENOMIC DNA]</scope>
    <source>
        <strain evidence="2 3">Baltimore</strain>
    </source>
</reference>
<dbReference type="SMART" id="SM01196">
    <property type="entry name" value="FERM_C"/>
    <property type="match status" value="1"/>
</dbReference>
<dbReference type="EMBL" id="JOJR01010018">
    <property type="protein sequence ID" value="RCN25893.1"/>
    <property type="molecule type" value="Genomic_DNA"/>
</dbReference>
<organism evidence="2 3">
    <name type="scientific">Ancylostoma caninum</name>
    <name type="common">Dog hookworm</name>
    <dbReference type="NCBI Taxonomy" id="29170"/>
    <lineage>
        <taxon>Eukaryota</taxon>
        <taxon>Metazoa</taxon>
        <taxon>Ecdysozoa</taxon>
        <taxon>Nematoda</taxon>
        <taxon>Chromadorea</taxon>
        <taxon>Rhabditida</taxon>
        <taxon>Rhabditina</taxon>
        <taxon>Rhabditomorpha</taxon>
        <taxon>Strongyloidea</taxon>
        <taxon>Ancylostomatidae</taxon>
        <taxon>Ancylostomatinae</taxon>
        <taxon>Ancylostoma</taxon>
    </lineage>
</organism>
<accession>A0A368F1E2</accession>
<dbReference type="InterPro" id="IPR011993">
    <property type="entry name" value="PH-like_dom_sf"/>
</dbReference>
<evidence type="ECO:0000259" key="1">
    <source>
        <dbReference type="PROSITE" id="PS50057"/>
    </source>
</evidence>
<feature type="non-terminal residue" evidence="2">
    <location>
        <position position="1"/>
    </location>
</feature>
<name>A0A368F1E2_ANCCA</name>
<evidence type="ECO:0000313" key="2">
    <source>
        <dbReference type="EMBL" id="RCN25893.1"/>
    </source>
</evidence>
<dbReference type="GO" id="GO:0005085">
    <property type="term" value="F:guanyl-nucleotide exchange factor activity"/>
    <property type="evidence" value="ECO:0007669"/>
    <property type="project" value="TreeGrafter"/>
</dbReference>
<dbReference type="InterPro" id="IPR018980">
    <property type="entry name" value="FERM_PH-like_C"/>
</dbReference>
<keyword evidence="3" id="KW-1185">Reference proteome</keyword>